<reference evidence="2 3" key="1">
    <citation type="submission" date="2020-04" db="EMBL/GenBank/DDBJ databases">
        <title>Flammeovirga sp. SR4, a novel species isolated from seawater.</title>
        <authorList>
            <person name="Wang X."/>
        </authorList>
    </citation>
    <scope>NUCLEOTIDE SEQUENCE [LARGE SCALE GENOMIC DNA]</scope>
    <source>
        <strain evidence="2 3">SR4</strain>
    </source>
</reference>
<name>A0A7X8XVT6_9BACT</name>
<comment type="caution">
    <text evidence="2">The sequence shown here is derived from an EMBL/GenBank/DDBJ whole genome shotgun (WGS) entry which is preliminary data.</text>
</comment>
<dbReference type="RefSeq" id="WP_168882297.1">
    <property type="nucleotide sequence ID" value="NZ_JABAIL010000003.1"/>
</dbReference>
<proteinExistence type="predicted"/>
<organism evidence="2 3">
    <name type="scientific">Flammeovirga agarivorans</name>
    <dbReference type="NCBI Taxonomy" id="2726742"/>
    <lineage>
        <taxon>Bacteria</taxon>
        <taxon>Pseudomonadati</taxon>
        <taxon>Bacteroidota</taxon>
        <taxon>Cytophagia</taxon>
        <taxon>Cytophagales</taxon>
        <taxon>Flammeovirgaceae</taxon>
        <taxon>Flammeovirga</taxon>
    </lineage>
</organism>
<keyword evidence="1" id="KW-0732">Signal</keyword>
<dbReference type="Proteomes" id="UP000585050">
    <property type="component" value="Unassembled WGS sequence"/>
</dbReference>
<sequence length="194" mass="22112">MKKIIIISLLLFSSFIAQAQLVIVVQAVASSIKAPNQLDNVTFYVDGDSVVVPVTKLKKQKVADYDSIKVSTLMAADKVHKVYGDSVAMSEVPEDALFYENTKRYRKARMSTLFAASSWTLTLLNPYFLIVAPLPTIQALKRDKTVDKAYVMSGKEWREHRGEYKAYRKQFNKKNMKDREEEETSFSEEAIVKK</sequence>
<accession>A0A7X8XVT6</accession>
<dbReference type="EMBL" id="JABAIL010000003">
    <property type="protein sequence ID" value="NLR91579.1"/>
    <property type="molecule type" value="Genomic_DNA"/>
</dbReference>
<evidence type="ECO:0000313" key="3">
    <source>
        <dbReference type="Proteomes" id="UP000585050"/>
    </source>
</evidence>
<protein>
    <submittedName>
        <fullName evidence="2">Uncharacterized protein</fullName>
    </submittedName>
</protein>
<evidence type="ECO:0000313" key="2">
    <source>
        <dbReference type="EMBL" id="NLR91579.1"/>
    </source>
</evidence>
<feature type="chain" id="PRO_5031129130" evidence="1">
    <location>
        <begin position="20"/>
        <end position="194"/>
    </location>
</feature>
<dbReference type="AlphaFoldDB" id="A0A7X8XVT6"/>
<gene>
    <name evidence="2" type="ORF">HGP29_10200</name>
</gene>
<feature type="signal peptide" evidence="1">
    <location>
        <begin position="1"/>
        <end position="19"/>
    </location>
</feature>
<evidence type="ECO:0000256" key="1">
    <source>
        <dbReference type="SAM" id="SignalP"/>
    </source>
</evidence>
<keyword evidence="3" id="KW-1185">Reference proteome</keyword>